<dbReference type="Pfam" id="PF03887">
    <property type="entry name" value="YfbU"/>
    <property type="match status" value="1"/>
</dbReference>
<dbReference type="Proteomes" id="UP001207687">
    <property type="component" value="Unassembled WGS sequence"/>
</dbReference>
<protein>
    <submittedName>
        <fullName evidence="1">Uncharacterized protein YfbU (UPF0304 family)</fullName>
    </submittedName>
</protein>
<dbReference type="InterPro" id="IPR023146">
    <property type="entry name" value="YfbU_alpha-helical_sf"/>
</dbReference>
<sequence>MVYSEKTKKEVEDILEMYTDLFYTWDKNEDVQEKVQRKQVIFRGFDGNLPGGHYGYAVDLVNEKEQFPVIAKMVKEIDKANLNSSSYGPSLFKLKMMVKKWKEIKSQEDFVSLKASDILEIVQQ</sequence>
<dbReference type="AlphaFoldDB" id="A0AAW5TQS4"/>
<dbReference type="Gene3D" id="1.10.3190.10">
    <property type="entry name" value="yfbu gene product, domain 2"/>
    <property type="match status" value="1"/>
</dbReference>
<reference evidence="1" key="1">
    <citation type="submission" date="2023-08" db="EMBL/GenBank/DDBJ databases">
        <title>Genomic analyses of the natural microbiome of Caenorhabditis elegans.</title>
        <authorList>
            <person name="Samuel B."/>
        </authorList>
    </citation>
    <scope>NUCLEOTIDE SEQUENCE</scope>
    <source>
        <strain evidence="1">BIGb0220</strain>
    </source>
</reference>
<evidence type="ECO:0000313" key="2">
    <source>
        <dbReference type="Proteomes" id="UP001207687"/>
    </source>
</evidence>
<dbReference type="InterPro" id="IPR005587">
    <property type="entry name" value="UPF0304_YfbU"/>
</dbReference>
<comment type="caution">
    <text evidence="1">The sequence shown here is derived from an EMBL/GenBank/DDBJ whole genome shotgun (WGS) entry which is preliminary data.</text>
</comment>
<proteinExistence type="predicted"/>
<gene>
    <name evidence="1" type="ORF">M2256_002214</name>
</gene>
<name>A0AAW5TQS4_9LACT</name>
<dbReference type="EMBL" id="JAOQNN010000002">
    <property type="protein sequence ID" value="MCW2281692.1"/>
    <property type="molecule type" value="Genomic_DNA"/>
</dbReference>
<dbReference type="SUPFAM" id="SSF116960">
    <property type="entry name" value="YfbU-like"/>
    <property type="match status" value="1"/>
</dbReference>
<organism evidence="1 2">
    <name type="scientific">Lactococcus lactis</name>
    <dbReference type="NCBI Taxonomy" id="1358"/>
    <lineage>
        <taxon>Bacteria</taxon>
        <taxon>Bacillati</taxon>
        <taxon>Bacillota</taxon>
        <taxon>Bacilli</taxon>
        <taxon>Lactobacillales</taxon>
        <taxon>Streptococcaceae</taxon>
        <taxon>Lactococcus</taxon>
    </lineage>
</organism>
<evidence type="ECO:0000313" key="1">
    <source>
        <dbReference type="EMBL" id="MCW2281692.1"/>
    </source>
</evidence>
<accession>A0AAW5TQS4</accession>